<evidence type="ECO:0000313" key="10">
    <source>
        <dbReference type="EMBL" id="MBB3118350.1"/>
    </source>
</evidence>
<dbReference type="Pfam" id="PF07291">
    <property type="entry name" value="MauE"/>
    <property type="match status" value="1"/>
</dbReference>
<comment type="pathway">
    <text evidence="3">One-carbon metabolism; methylamine degradation.</text>
</comment>
<reference evidence="10 11" key="1">
    <citation type="submission" date="2020-08" db="EMBL/GenBank/DDBJ databases">
        <title>Genomic Encyclopedia of Type Strains, Phase III (KMG-III): the genomes of soil and plant-associated and newly described type strains.</title>
        <authorList>
            <person name="Whitman W."/>
        </authorList>
    </citation>
    <scope>NUCLEOTIDE SEQUENCE [LARGE SCALE GENOMIC DNA]</scope>
    <source>
        <strain evidence="10 11">CECT 8897</strain>
    </source>
</reference>
<comment type="caution">
    <text evidence="10">The sequence shown here is derived from an EMBL/GenBank/DDBJ whole genome shotgun (WGS) entry which is preliminary data.</text>
</comment>
<evidence type="ECO:0000259" key="9">
    <source>
        <dbReference type="Pfam" id="PF07291"/>
    </source>
</evidence>
<name>A0A7W5B9I7_9BURK</name>
<organism evidence="10 11">
    <name type="scientific">Pseudoduganella violacea</name>
    <dbReference type="NCBI Taxonomy" id="1715466"/>
    <lineage>
        <taxon>Bacteria</taxon>
        <taxon>Pseudomonadati</taxon>
        <taxon>Pseudomonadota</taxon>
        <taxon>Betaproteobacteria</taxon>
        <taxon>Burkholderiales</taxon>
        <taxon>Oxalobacteraceae</taxon>
        <taxon>Telluria group</taxon>
        <taxon>Pseudoduganella</taxon>
    </lineage>
</organism>
<evidence type="ECO:0000256" key="1">
    <source>
        <dbReference type="ARBA" id="ARBA00003475"/>
    </source>
</evidence>
<evidence type="ECO:0000256" key="6">
    <source>
        <dbReference type="ARBA" id="ARBA00022989"/>
    </source>
</evidence>
<feature type="transmembrane region" description="Helical" evidence="8">
    <location>
        <begin position="147"/>
        <end position="169"/>
    </location>
</feature>
<sequence length="176" mass="18968">MAAVFIAEVFRYFLAFLLFFAALGKYRTFAQFQTNLTESLGLGRGFSAWLAPALVGLESGLALLIVAGIAFSYQGMLAALLLFSCFTTFIGYKYVKEGIVKCSCFGESERSVSGFDLLRNVLVILSAAFYLAFAGAAVMAWPALLTAAALALILTVIAIEFHDLAMLLVHSSKGYV</sequence>
<comment type="subcellular location">
    <subcellularLocation>
        <location evidence="2">Membrane</location>
        <topology evidence="2">Multi-pass membrane protein</topology>
    </subcellularLocation>
</comment>
<dbReference type="Proteomes" id="UP000541535">
    <property type="component" value="Unassembled WGS sequence"/>
</dbReference>
<evidence type="ECO:0000256" key="8">
    <source>
        <dbReference type="SAM" id="Phobius"/>
    </source>
</evidence>
<dbReference type="AlphaFoldDB" id="A0A7W5B9I7"/>
<feature type="transmembrane region" description="Helical" evidence="8">
    <location>
        <begin position="6"/>
        <end position="26"/>
    </location>
</feature>
<protein>
    <recommendedName>
        <fullName evidence="4">Methylamine utilization protein MauE</fullName>
    </recommendedName>
</protein>
<evidence type="ECO:0000313" key="11">
    <source>
        <dbReference type="Proteomes" id="UP000541535"/>
    </source>
</evidence>
<feature type="transmembrane region" description="Helical" evidence="8">
    <location>
        <begin position="116"/>
        <end position="141"/>
    </location>
</feature>
<evidence type="ECO:0000256" key="7">
    <source>
        <dbReference type="ARBA" id="ARBA00023136"/>
    </source>
</evidence>
<feature type="transmembrane region" description="Helical" evidence="8">
    <location>
        <begin position="46"/>
        <end position="71"/>
    </location>
</feature>
<dbReference type="EMBL" id="JACHXD010000003">
    <property type="protein sequence ID" value="MBB3118350.1"/>
    <property type="molecule type" value="Genomic_DNA"/>
</dbReference>
<comment type="function">
    <text evidence="1">May be specifically involved in the processing, transport, and/or maturation of the MADH beta-subunit.</text>
</comment>
<feature type="domain" description="Methylamine utilisation protein MauE" evidence="9">
    <location>
        <begin position="5"/>
        <end position="132"/>
    </location>
</feature>
<dbReference type="InterPro" id="IPR009908">
    <property type="entry name" value="Methylamine_util_MauE"/>
</dbReference>
<keyword evidence="11" id="KW-1185">Reference proteome</keyword>
<dbReference type="RefSeq" id="WP_183440282.1">
    <property type="nucleotide sequence ID" value="NZ_JACHXD010000003.1"/>
</dbReference>
<evidence type="ECO:0000256" key="4">
    <source>
        <dbReference type="ARBA" id="ARBA00019078"/>
    </source>
</evidence>
<gene>
    <name evidence="10" type="ORF">FHS03_001381</name>
</gene>
<accession>A0A7W5B9I7</accession>
<keyword evidence="7 8" id="KW-0472">Membrane</keyword>
<keyword evidence="5 8" id="KW-0812">Transmembrane</keyword>
<feature type="transmembrane region" description="Helical" evidence="8">
    <location>
        <begin position="77"/>
        <end position="95"/>
    </location>
</feature>
<evidence type="ECO:0000256" key="5">
    <source>
        <dbReference type="ARBA" id="ARBA00022692"/>
    </source>
</evidence>
<proteinExistence type="predicted"/>
<evidence type="ECO:0000256" key="3">
    <source>
        <dbReference type="ARBA" id="ARBA00004856"/>
    </source>
</evidence>
<dbReference type="GO" id="GO:0030416">
    <property type="term" value="P:methylamine metabolic process"/>
    <property type="evidence" value="ECO:0007669"/>
    <property type="project" value="InterPro"/>
</dbReference>
<keyword evidence="6 8" id="KW-1133">Transmembrane helix</keyword>
<dbReference type="GO" id="GO:0016020">
    <property type="term" value="C:membrane"/>
    <property type="evidence" value="ECO:0007669"/>
    <property type="project" value="UniProtKB-SubCell"/>
</dbReference>
<evidence type="ECO:0000256" key="2">
    <source>
        <dbReference type="ARBA" id="ARBA00004141"/>
    </source>
</evidence>